<dbReference type="GO" id="GO:0005739">
    <property type="term" value="C:mitochondrion"/>
    <property type="evidence" value="ECO:0007669"/>
    <property type="project" value="TreeGrafter"/>
</dbReference>
<sequence>MAWASKAMSAATRAANNNTVINVFLVGAFVALSARSGMQQRDIQALEAEKHSLLKSNKDMKKVMWDWKQQLFAEASSHDAAIVPLARLKAIYGESPANLQSTVDAEKNDRKPAVSKILI</sequence>
<dbReference type="FunCoup" id="A0A2R6Q1Z6">
    <property type="interactions" value="2077"/>
</dbReference>
<name>A0A2R6Q1Z6_ACTCC</name>
<dbReference type="AlphaFoldDB" id="A0A2R6Q1Z6"/>
<dbReference type="Gramene" id="PSS00410">
    <property type="protein sequence ID" value="PSS00410"/>
    <property type="gene ID" value="CEY00_Acc24379"/>
</dbReference>
<reference evidence="2 3" key="1">
    <citation type="submission" date="2017-07" db="EMBL/GenBank/DDBJ databases">
        <title>An improved, manually edited Actinidia chinensis var. chinensis (kiwifruit) genome highlights the challenges associated with draft genomes and gene prediction in plants.</title>
        <authorList>
            <person name="Pilkington S."/>
            <person name="Crowhurst R."/>
            <person name="Hilario E."/>
            <person name="Nardozza S."/>
            <person name="Fraser L."/>
            <person name="Peng Y."/>
            <person name="Gunaseelan K."/>
            <person name="Simpson R."/>
            <person name="Tahir J."/>
            <person name="Deroles S."/>
            <person name="Templeton K."/>
            <person name="Luo Z."/>
            <person name="Davy M."/>
            <person name="Cheng C."/>
            <person name="Mcneilage M."/>
            <person name="Scaglione D."/>
            <person name="Liu Y."/>
            <person name="Zhang Q."/>
            <person name="Datson P."/>
            <person name="De Silva N."/>
            <person name="Gardiner S."/>
            <person name="Bassett H."/>
            <person name="Chagne D."/>
            <person name="Mccallum J."/>
            <person name="Dzierzon H."/>
            <person name="Deng C."/>
            <person name="Wang Y.-Y."/>
            <person name="Barron N."/>
            <person name="Manako K."/>
            <person name="Bowen J."/>
            <person name="Foster T."/>
            <person name="Erridge Z."/>
            <person name="Tiffin H."/>
            <person name="Waite C."/>
            <person name="Davies K."/>
            <person name="Grierson E."/>
            <person name="Laing W."/>
            <person name="Kirk R."/>
            <person name="Chen X."/>
            <person name="Wood M."/>
            <person name="Montefiori M."/>
            <person name="Brummell D."/>
            <person name="Schwinn K."/>
            <person name="Catanach A."/>
            <person name="Fullerton C."/>
            <person name="Li D."/>
            <person name="Meiyalaghan S."/>
            <person name="Nieuwenhuizen N."/>
            <person name="Read N."/>
            <person name="Prakash R."/>
            <person name="Hunter D."/>
            <person name="Zhang H."/>
            <person name="Mckenzie M."/>
            <person name="Knabel M."/>
            <person name="Harris A."/>
            <person name="Allan A."/>
            <person name="Chen A."/>
            <person name="Janssen B."/>
            <person name="Plunkett B."/>
            <person name="Dwamena C."/>
            <person name="Voogd C."/>
            <person name="Leif D."/>
            <person name="Lafferty D."/>
            <person name="Souleyre E."/>
            <person name="Varkonyi-Gasic E."/>
            <person name="Gambi F."/>
            <person name="Hanley J."/>
            <person name="Yao J.-L."/>
            <person name="Cheung J."/>
            <person name="David K."/>
            <person name="Warren B."/>
            <person name="Marsh K."/>
            <person name="Snowden K."/>
            <person name="Lin-Wang K."/>
            <person name="Brian L."/>
            <person name="Martinez-Sanchez M."/>
            <person name="Wang M."/>
            <person name="Ileperuma N."/>
            <person name="Macnee N."/>
            <person name="Campin R."/>
            <person name="Mcatee P."/>
            <person name="Drummond R."/>
            <person name="Espley R."/>
            <person name="Ireland H."/>
            <person name="Wu R."/>
            <person name="Atkinson R."/>
            <person name="Karunairetnam S."/>
            <person name="Bulley S."/>
            <person name="Chunkath S."/>
            <person name="Hanley Z."/>
            <person name="Storey R."/>
            <person name="Thrimawithana A."/>
            <person name="Thomson S."/>
            <person name="David C."/>
            <person name="Testolin R."/>
        </authorList>
    </citation>
    <scope>NUCLEOTIDE SEQUENCE [LARGE SCALE GENOMIC DNA]</scope>
    <source>
        <strain evidence="3">cv. Red5</strain>
        <tissue evidence="2">Young leaf</tissue>
    </source>
</reference>
<proteinExistence type="predicted"/>
<comment type="caution">
    <text evidence="2">The sequence shown here is derived from an EMBL/GenBank/DDBJ whole genome shotgun (WGS) entry which is preliminary data.</text>
</comment>
<reference evidence="3" key="2">
    <citation type="journal article" date="2018" name="BMC Genomics">
        <title>A manually annotated Actinidia chinensis var. chinensis (kiwifruit) genome highlights the challenges associated with draft genomes and gene prediction in plants.</title>
        <authorList>
            <person name="Pilkington S.M."/>
            <person name="Crowhurst R."/>
            <person name="Hilario E."/>
            <person name="Nardozza S."/>
            <person name="Fraser L."/>
            <person name="Peng Y."/>
            <person name="Gunaseelan K."/>
            <person name="Simpson R."/>
            <person name="Tahir J."/>
            <person name="Deroles S.C."/>
            <person name="Templeton K."/>
            <person name="Luo Z."/>
            <person name="Davy M."/>
            <person name="Cheng C."/>
            <person name="McNeilage M."/>
            <person name="Scaglione D."/>
            <person name="Liu Y."/>
            <person name="Zhang Q."/>
            <person name="Datson P."/>
            <person name="De Silva N."/>
            <person name="Gardiner S.E."/>
            <person name="Bassett H."/>
            <person name="Chagne D."/>
            <person name="McCallum J."/>
            <person name="Dzierzon H."/>
            <person name="Deng C."/>
            <person name="Wang Y.Y."/>
            <person name="Barron L."/>
            <person name="Manako K."/>
            <person name="Bowen J."/>
            <person name="Foster T.M."/>
            <person name="Erridge Z.A."/>
            <person name="Tiffin H."/>
            <person name="Waite C.N."/>
            <person name="Davies K.M."/>
            <person name="Grierson E.P."/>
            <person name="Laing W.A."/>
            <person name="Kirk R."/>
            <person name="Chen X."/>
            <person name="Wood M."/>
            <person name="Montefiori M."/>
            <person name="Brummell D.A."/>
            <person name="Schwinn K.E."/>
            <person name="Catanach A."/>
            <person name="Fullerton C."/>
            <person name="Li D."/>
            <person name="Meiyalaghan S."/>
            <person name="Nieuwenhuizen N."/>
            <person name="Read N."/>
            <person name="Prakash R."/>
            <person name="Hunter D."/>
            <person name="Zhang H."/>
            <person name="McKenzie M."/>
            <person name="Knabel M."/>
            <person name="Harris A."/>
            <person name="Allan A.C."/>
            <person name="Gleave A."/>
            <person name="Chen A."/>
            <person name="Janssen B.J."/>
            <person name="Plunkett B."/>
            <person name="Ampomah-Dwamena C."/>
            <person name="Voogd C."/>
            <person name="Leif D."/>
            <person name="Lafferty D."/>
            <person name="Souleyre E.J.F."/>
            <person name="Varkonyi-Gasic E."/>
            <person name="Gambi F."/>
            <person name="Hanley J."/>
            <person name="Yao J.L."/>
            <person name="Cheung J."/>
            <person name="David K.M."/>
            <person name="Warren B."/>
            <person name="Marsh K."/>
            <person name="Snowden K.C."/>
            <person name="Lin-Wang K."/>
            <person name="Brian L."/>
            <person name="Martinez-Sanchez M."/>
            <person name="Wang M."/>
            <person name="Ileperuma N."/>
            <person name="Macnee N."/>
            <person name="Campin R."/>
            <person name="McAtee P."/>
            <person name="Drummond R.S.M."/>
            <person name="Espley R.V."/>
            <person name="Ireland H.S."/>
            <person name="Wu R."/>
            <person name="Atkinson R.G."/>
            <person name="Karunairetnam S."/>
            <person name="Bulley S."/>
            <person name="Chunkath S."/>
            <person name="Hanley Z."/>
            <person name="Storey R."/>
            <person name="Thrimawithana A.H."/>
            <person name="Thomson S."/>
            <person name="David C."/>
            <person name="Testolin R."/>
            <person name="Huang H."/>
            <person name="Hellens R.P."/>
            <person name="Schaffer R.J."/>
        </authorList>
    </citation>
    <scope>NUCLEOTIDE SEQUENCE [LARGE SCALE GENOMIC DNA]</scope>
    <source>
        <strain evidence="3">cv. Red5</strain>
    </source>
</reference>
<keyword evidence="1" id="KW-0812">Transmembrane</keyword>
<evidence type="ECO:0000313" key="2">
    <source>
        <dbReference type="EMBL" id="PSS00410.1"/>
    </source>
</evidence>
<dbReference type="InParanoid" id="A0A2R6Q1Z6"/>
<accession>A0A2R6Q1Z6</accession>
<keyword evidence="1" id="KW-1133">Transmembrane helix</keyword>
<evidence type="ECO:0000256" key="1">
    <source>
        <dbReference type="SAM" id="Phobius"/>
    </source>
</evidence>
<dbReference type="Proteomes" id="UP000241394">
    <property type="component" value="Chromosome LG21"/>
</dbReference>
<keyword evidence="1" id="KW-0472">Membrane</keyword>
<organism evidence="2 3">
    <name type="scientific">Actinidia chinensis var. chinensis</name>
    <name type="common">Chinese soft-hair kiwi</name>
    <dbReference type="NCBI Taxonomy" id="1590841"/>
    <lineage>
        <taxon>Eukaryota</taxon>
        <taxon>Viridiplantae</taxon>
        <taxon>Streptophyta</taxon>
        <taxon>Embryophyta</taxon>
        <taxon>Tracheophyta</taxon>
        <taxon>Spermatophyta</taxon>
        <taxon>Magnoliopsida</taxon>
        <taxon>eudicotyledons</taxon>
        <taxon>Gunneridae</taxon>
        <taxon>Pentapetalae</taxon>
        <taxon>asterids</taxon>
        <taxon>Ericales</taxon>
        <taxon>Actinidiaceae</taxon>
        <taxon>Actinidia</taxon>
    </lineage>
</organism>
<feature type="transmembrane region" description="Helical" evidence="1">
    <location>
        <begin position="20"/>
        <end position="38"/>
    </location>
</feature>
<dbReference type="OrthoDB" id="1857819at2759"/>
<gene>
    <name evidence="2" type="ORF">CEY00_Acc24379</name>
</gene>
<dbReference type="PANTHER" id="PTHR38355">
    <property type="entry name" value="OS06G0149500 PROTEIN"/>
    <property type="match status" value="1"/>
</dbReference>
<evidence type="ECO:0000313" key="3">
    <source>
        <dbReference type="Proteomes" id="UP000241394"/>
    </source>
</evidence>
<keyword evidence="3" id="KW-1185">Reference proteome</keyword>
<dbReference type="PANTHER" id="PTHR38355:SF1">
    <property type="entry name" value="OS06G0149500 PROTEIN"/>
    <property type="match status" value="1"/>
</dbReference>
<dbReference type="OMA" id="RRTIWNW"/>
<dbReference type="STRING" id="1590841.A0A2R6Q1Z6"/>
<protein>
    <submittedName>
        <fullName evidence="2">Hybrid signal transduction protein like</fullName>
    </submittedName>
</protein>
<dbReference type="EMBL" id="NKQK01000021">
    <property type="protein sequence ID" value="PSS00410.1"/>
    <property type="molecule type" value="Genomic_DNA"/>
</dbReference>